<organism evidence="1">
    <name type="scientific">Arundo donax</name>
    <name type="common">Giant reed</name>
    <name type="synonym">Donax arundinaceus</name>
    <dbReference type="NCBI Taxonomy" id="35708"/>
    <lineage>
        <taxon>Eukaryota</taxon>
        <taxon>Viridiplantae</taxon>
        <taxon>Streptophyta</taxon>
        <taxon>Embryophyta</taxon>
        <taxon>Tracheophyta</taxon>
        <taxon>Spermatophyta</taxon>
        <taxon>Magnoliopsida</taxon>
        <taxon>Liliopsida</taxon>
        <taxon>Poales</taxon>
        <taxon>Poaceae</taxon>
        <taxon>PACMAD clade</taxon>
        <taxon>Arundinoideae</taxon>
        <taxon>Arundineae</taxon>
        <taxon>Arundo</taxon>
    </lineage>
</organism>
<protein>
    <submittedName>
        <fullName evidence="1">Uncharacterized protein</fullName>
    </submittedName>
</protein>
<sequence>MHTLYSSTCFRGDQRLTSLISTVKLNMCNSEVCYGNFHVLCYSTMQESEQ</sequence>
<reference evidence="1" key="2">
    <citation type="journal article" date="2015" name="Data Brief">
        <title>Shoot transcriptome of the giant reed, Arundo donax.</title>
        <authorList>
            <person name="Barrero R.A."/>
            <person name="Guerrero F.D."/>
            <person name="Moolhuijzen P."/>
            <person name="Goolsby J.A."/>
            <person name="Tidwell J."/>
            <person name="Bellgard S.E."/>
            <person name="Bellgard M.I."/>
        </authorList>
    </citation>
    <scope>NUCLEOTIDE SEQUENCE</scope>
    <source>
        <tissue evidence="1">Shoot tissue taken approximately 20 cm above the soil surface</tissue>
    </source>
</reference>
<evidence type="ECO:0000313" key="1">
    <source>
        <dbReference type="EMBL" id="JAE38145.1"/>
    </source>
</evidence>
<name>A0A0A9HLZ9_ARUDO</name>
<accession>A0A0A9HLZ9</accession>
<proteinExistence type="predicted"/>
<dbReference type="AlphaFoldDB" id="A0A0A9HLZ9"/>
<dbReference type="EMBL" id="GBRH01159751">
    <property type="protein sequence ID" value="JAE38145.1"/>
    <property type="molecule type" value="Transcribed_RNA"/>
</dbReference>
<reference evidence="1" key="1">
    <citation type="submission" date="2014-09" db="EMBL/GenBank/DDBJ databases">
        <authorList>
            <person name="Magalhaes I.L.F."/>
            <person name="Oliveira U."/>
            <person name="Santos F.R."/>
            <person name="Vidigal T.H.D.A."/>
            <person name="Brescovit A.D."/>
            <person name="Santos A.J."/>
        </authorList>
    </citation>
    <scope>NUCLEOTIDE SEQUENCE</scope>
    <source>
        <tissue evidence="1">Shoot tissue taken approximately 20 cm above the soil surface</tissue>
    </source>
</reference>